<proteinExistence type="inferred from homology"/>
<dbReference type="AlphaFoldDB" id="A0A939J6A1"/>
<organism evidence="3 4">
    <name type="scientific">Roseibium aggregatum</name>
    <dbReference type="NCBI Taxonomy" id="187304"/>
    <lineage>
        <taxon>Bacteria</taxon>
        <taxon>Pseudomonadati</taxon>
        <taxon>Pseudomonadota</taxon>
        <taxon>Alphaproteobacteria</taxon>
        <taxon>Hyphomicrobiales</taxon>
        <taxon>Stappiaceae</taxon>
        <taxon>Roseibium</taxon>
    </lineage>
</organism>
<dbReference type="PANTHER" id="PTHR30510:SF2">
    <property type="entry name" value="UPF0229 PROTEIN YEAH"/>
    <property type="match status" value="1"/>
</dbReference>
<evidence type="ECO:0000256" key="1">
    <source>
        <dbReference type="HAMAP-Rule" id="MF_01232"/>
    </source>
</evidence>
<comment type="caution">
    <text evidence="3">The sequence shown here is derived from an EMBL/GenBank/DDBJ whole genome shotgun (WGS) entry which is preliminary data.</text>
</comment>
<feature type="region of interest" description="Disordered" evidence="2">
    <location>
        <begin position="54"/>
        <end position="112"/>
    </location>
</feature>
<dbReference type="Proteomes" id="UP000664096">
    <property type="component" value="Unassembled WGS sequence"/>
</dbReference>
<dbReference type="InterPro" id="IPR006698">
    <property type="entry name" value="UPF0229"/>
</dbReference>
<name>A0A939J6A1_9HYPH</name>
<dbReference type="NCBIfam" id="NF003707">
    <property type="entry name" value="PRK05325.1-2"/>
    <property type="match status" value="1"/>
</dbReference>
<evidence type="ECO:0000313" key="4">
    <source>
        <dbReference type="Proteomes" id="UP000664096"/>
    </source>
</evidence>
<protein>
    <recommendedName>
        <fullName evidence="1">UPF0229 protein JF539_19680</fullName>
    </recommendedName>
</protein>
<gene>
    <name evidence="3" type="ORF">JF539_19680</name>
</gene>
<dbReference type="PANTHER" id="PTHR30510">
    <property type="entry name" value="UPF0229 PROTEIN YEAH"/>
    <property type="match status" value="1"/>
</dbReference>
<evidence type="ECO:0000313" key="3">
    <source>
        <dbReference type="EMBL" id="MBN9672584.1"/>
    </source>
</evidence>
<accession>A0A939J6A1</accession>
<dbReference type="HAMAP" id="MF_01232">
    <property type="entry name" value="UPF0229"/>
    <property type="match status" value="1"/>
</dbReference>
<dbReference type="RefSeq" id="WP_207142411.1">
    <property type="nucleotide sequence ID" value="NZ_JAEKJZ010000004.1"/>
</dbReference>
<evidence type="ECO:0000256" key="2">
    <source>
        <dbReference type="SAM" id="MobiDB-lite"/>
    </source>
</evidence>
<comment type="similarity">
    <text evidence="1">Belongs to the UPF0229 family.</text>
</comment>
<dbReference type="Pfam" id="PF04285">
    <property type="entry name" value="DUF444"/>
    <property type="match status" value="1"/>
</dbReference>
<dbReference type="NCBIfam" id="NF003708">
    <property type="entry name" value="PRK05325.1-3"/>
    <property type="match status" value="1"/>
</dbReference>
<dbReference type="EMBL" id="JAEKJZ010000004">
    <property type="protein sequence ID" value="MBN9672584.1"/>
    <property type="molecule type" value="Genomic_DNA"/>
</dbReference>
<reference evidence="3" key="1">
    <citation type="submission" date="2020-12" db="EMBL/GenBank/DDBJ databases">
        <title>Oil enriched cultivation method for isolating marine PHA-producing bacteria.</title>
        <authorList>
            <person name="Zheng W."/>
            <person name="Yu S."/>
            <person name="Huang Y."/>
        </authorList>
    </citation>
    <scope>NUCLEOTIDE SEQUENCE</scope>
    <source>
        <strain evidence="3">SY-2-12</strain>
    </source>
</reference>
<sequence length="440" mass="49821">MAHFVDRRLNPKDKSLSNRRRFLKRVRSQIKQAVEEAVRERGIADVGRAKNVSVPTGGVAEPSFRNASEGGRQERVLTGNKAFHAGDKIRKPPRGGSAGAGRQGSPDGDGEDGFLFALSREEFLDFFFEDLELPDLIKQSLKEITRTHPQRAGYSTTGSPANINVARTMRNALGRRIGLKRPTDKEAQEILKRILVLEQVASPSDDQRRELIALRAKYEDAARRRKVIAYIDPLDVRYNYFQQQPDPNANAVMFCLMDVSASMGEREKDLAKRFFMLLHMFLERRYEKTDIVFIRHTHDASEVDEETFFYSPQTGGTVVSTALVKMKEVIAERYPPSEWNIYAAQASDGENFNGDSARCAAILHEALMPVCQYFAYVEIVGEDEAMLINSEATGMELWETYRKVAEVWPNFALKRVSKAGDIYPVFRELFARDHEGLTNG</sequence>